<evidence type="ECO:0000256" key="7">
    <source>
        <dbReference type="SAM" id="Phobius"/>
    </source>
</evidence>
<dbReference type="CDD" id="cd06854">
    <property type="entry name" value="GT_WbpL_WbcO_like"/>
    <property type="match status" value="1"/>
</dbReference>
<keyword evidence="9" id="KW-1185">Reference proteome</keyword>
<feature type="transmembrane region" description="Helical" evidence="7">
    <location>
        <begin position="289"/>
        <end position="307"/>
    </location>
</feature>
<evidence type="ECO:0000256" key="6">
    <source>
        <dbReference type="ARBA" id="ARBA00023136"/>
    </source>
</evidence>
<feature type="transmembrane region" description="Helical" evidence="7">
    <location>
        <begin position="217"/>
        <end position="239"/>
    </location>
</feature>
<dbReference type="Proteomes" id="UP000618754">
    <property type="component" value="Unassembled WGS sequence"/>
</dbReference>
<reference evidence="8 9" key="1">
    <citation type="submission" date="2020-09" db="EMBL/GenBank/DDBJ databases">
        <title>Novel species of Mucilaginibacter isolated from a glacier on the Tibetan Plateau.</title>
        <authorList>
            <person name="Liu Q."/>
            <person name="Xin Y.-H."/>
        </authorList>
    </citation>
    <scope>NUCLEOTIDE SEQUENCE [LARGE SCALE GENOMIC DNA]</scope>
    <source>
        <strain evidence="8 9">CGMCC 1.13878</strain>
    </source>
</reference>
<keyword evidence="5 7" id="KW-1133">Transmembrane helix</keyword>
<keyword evidence="3" id="KW-0808">Transferase</keyword>
<evidence type="ECO:0000313" key="9">
    <source>
        <dbReference type="Proteomes" id="UP000618754"/>
    </source>
</evidence>
<evidence type="ECO:0000256" key="2">
    <source>
        <dbReference type="ARBA" id="ARBA00022475"/>
    </source>
</evidence>
<gene>
    <name evidence="8" type="ORF">IDJ75_13220</name>
</gene>
<organism evidence="8 9">
    <name type="scientific">Mucilaginibacter rigui</name>
    <dbReference type="NCBI Taxonomy" id="534635"/>
    <lineage>
        <taxon>Bacteria</taxon>
        <taxon>Pseudomonadati</taxon>
        <taxon>Bacteroidota</taxon>
        <taxon>Sphingobacteriia</taxon>
        <taxon>Sphingobacteriales</taxon>
        <taxon>Sphingobacteriaceae</taxon>
        <taxon>Mucilaginibacter</taxon>
    </lineage>
</organism>
<evidence type="ECO:0000256" key="1">
    <source>
        <dbReference type="ARBA" id="ARBA00004651"/>
    </source>
</evidence>
<protein>
    <submittedName>
        <fullName evidence="8">Glycosyltransferase family 4 protein</fullName>
    </submittedName>
</protein>
<feature type="transmembrane region" description="Helical" evidence="7">
    <location>
        <begin position="166"/>
        <end position="182"/>
    </location>
</feature>
<dbReference type="InterPro" id="IPR000715">
    <property type="entry name" value="Glycosyl_transferase_4"/>
</dbReference>
<feature type="transmembrane region" description="Helical" evidence="7">
    <location>
        <begin position="37"/>
        <end position="58"/>
    </location>
</feature>
<evidence type="ECO:0000256" key="3">
    <source>
        <dbReference type="ARBA" id="ARBA00022679"/>
    </source>
</evidence>
<accession>A0ABR7X7Z9</accession>
<dbReference type="EMBL" id="JACWMW010000002">
    <property type="protein sequence ID" value="MBD1386240.1"/>
    <property type="molecule type" value="Genomic_DNA"/>
</dbReference>
<evidence type="ECO:0000256" key="5">
    <source>
        <dbReference type="ARBA" id="ARBA00022989"/>
    </source>
</evidence>
<feature type="transmembrane region" description="Helical" evidence="7">
    <location>
        <begin position="63"/>
        <end position="79"/>
    </location>
</feature>
<keyword evidence="4 7" id="KW-0812">Transmembrane</keyword>
<dbReference type="PANTHER" id="PTHR22926:SF3">
    <property type="entry name" value="UNDECAPRENYL-PHOSPHATE ALPHA-N-ACETYLGLUCOSAMINYL 1-PHOSPHATE TRANSFERASE"/>
    <property type="match status" value="1"/>
</dbReference>
<dbReference type="Pfam" id="PF00953">
    <property type="entry name" value="Glycos_transf_4"/>
    <property type="match status" value="1"/>
</dbReference>
<comment type="caution">
    <text evidence="8">The sequence shown here is derived from an EMBL/GenBank/DDBJ whole genome shotgun (WGS) entry which is preliminary data.</text>
</comment>
<comment type="subcellular location">
    <subcellularLocation>
        <location evidence="1">Cell membrane</location>
        <topology evidence="1">Multi-pass membrane protein</topology>
    </subcellularLocation>
</comment>
<sequence>MIYLLLFLVFIGAMLLYFKIADKYNIIDHPNERSSHSAITIRGGGIIFILAALILLVWHFNEFYLVLAGAIAIGAISFADDIYTLPNKLRLAIHGIAVSLMFLSLHVYSSYSLLGVALLYILAIGIINAYNFMDGINGITGSYSLVTFAGLQYVNIRHNSFISPEMIWVPMLACIAFLIFNFRKKARCFAGDVGSVTIAFWITFLLLKLIFITNNWLYILFLAVYGVDAVLTIIHRLMLKQNIFKAHRLHFYQLLSNEYKMPHLIVSSIYAIVQLAVIILIITNENLNPLTIVAIVILPLMLSYLIIKPYLMKLRIIQ</sequence>
<evidence type="ECO:0000256" key="4">
    <source>
        <dbReference type="ARBA" id="ARBA00022692"/>
    </source>
</evidence>
<proteinExistence type="predicted"/>
<name>A0ABR7X7Z9_9SPHI</name>
<keyword evidence="2" id="KW-1003">Cell membrane</keyword>
<feature type="transmembrane region" description="Helical" evidence="7">
    <location>
        <begin position="113"/>
        <end position="133"/>
    </location>
</feature>
<evidence type="ECO:0000313" key="8">
    <source>
        <dbReference type="EMBL" id="MBD1386240.1"/>
    </source>
</evidence>
<feature type="transmembrane region" description="Helical" evidence="7">
    <location>
        <begin position="264"/>
        <end position="283"/>
    </location>
</feature>
<dbReference type="PANTHER" id="PTHR22926">
    <property type="entry name" value="PHOSPHO-N-ACETYLMURAMOYL-PENTAPEPTIDE-TRANSFERASE"/>
    <property type="match status" value="1"/>
</dbReference>
<keyword evidence="6 7" id="KW-0472">Membrane</keyword>
<feature type="transmembrane region" description="Helical" evidence="7">
    <location>
        <begin position="189"/>
        <end position="211"/>
    </location>
</feature>